<dbReference type="EMBL" id="PUHR01000090">
    <property type="protein sequence ID" value="KAG0667846.1"/>
    <property type="molecule type" value="Genomic_DNA"/>
</dbReference>
<feature type="region of interest" description="Disordered" evidence="1">
    <location>
        <begin position="25"/>
        <end position="58"/>
    </location>
</feature>
<protein>
    <submittedName>
        <fullName evidence="2">Uncharacterized protein</fullName>
    </submittedName>
</protein>
<name>A0A9P6WBB6_MAUEX</name>
<evidence type="ECO:0000313" key="3">
    <source>
        <dbReference type="Proteomes" id="UP000750334"/>
    </source>
</evidence>
<sequence length="111" mass="12793">MSLLENLIQEREQRLIALHRQLTGESVSISNNENDTASTHKPDVQSKTQPEVSRNVNPQIRQTPQEIPIENDVTSDLKAKVVNDLAELKRRTDISIRNILRRRIIRETSED</sequence>
<keyword evidence="3" id="KW-1185">Reference proteome</keyword>
<feature type="compositionally biased region" description="Polar residues" evidence="1">
    <location>
        <begin position="45"/>
        <end position="58"/>
    </location>
</feature>
<feature type="compositionally biased region" description="Polar residues" evidence="1">
    <location>
        <begin position="25"/>
        <end position="37"/>
    </location>
</feature>
<comment type="caution">
    <text evidence="2">The sequence shown here is derived from an EMBL/GenBank/DDBJ whole genome shotgun (WGS) entry which is preliminary data.</text>
</comment>
<evidence type="ECO:0000256" key="1">
    <source>
        <dbReference type="SAM" id="MobiDB-lite"/>
    </source>
</evidence>
<dbReference type="Proteomes" id="UP000750334">
    <property type="component" value="Unassembled WGS sequence"/>
</dbReference>
<gene>
    <name evidence="2" type="ORF">C6P45_005347</name>
</gene>
<reference evidence="2 3" key="1">
    <citation type="submission" date="2020-11" db="EMBL/GenBank/DDBJ databases">
        <title>Kefir isolates.</title>
        <authorList>
            <person name="Marcisauskas S."/>
            <person name="Kim Y."/>
            <person name="Blasche S."/>
        </authorList>
    </citation>
    <scope>NUCLEOTIDE SEQUENCE [LARGE SCALE GENOMIC DNA]</scope>
    <source>
        <strain evidence="2 3">OG2</strain>
    </source>
</reference>
<proteinExistence type="predicted"/>
<organism evidence="2 3">
    <name type="scientific">Maudiozyma exigua</name>
    <name type="common">Yeast</name>
    <name type="synonym">Kazachstania exigua</name>
    <dbReference type="NCBI Taxonomy" id="34358"/>
    <lineage>
        <taxon>Eukaryota</taxon>
        <taxon>Fungi</taxon>
        <taxon>Dikarya</taxon>
        <taxon>Ascomycota</taxon>
        <taxon>Saccharomycotina</taxon>
        <taxon>Saccharomycetes</taxon>
        <taxon>Saccharomycetales</taxon>
        <taxon>Saccharomycetaceae</taxon>
        <taxon>Maudiozyma</taxon>
    </lineage>
</organism>
<accession>A0A9P6WBB6</accession>
<evidence type="ECO:0000313" key="2">
    <source>
        <dbReference type="EMBL" id="KAG0667846.1"/>
    </source>
</evidence>
<dbReference type="AlphaFoldDB" id="A0A9P6WBB6"/>